<protein>
    <recommendedName>
        <fullName evidence="9">Cell division protein FtsQ</fullName>
    </recommendedName>
</protein>
<keyword evidence="13" id="KW-1185">Reference proteome</keyword>
<comment type="function">
    <text evidence="9">Essential cell division protein.</text>
</comment>
<evidence type="ECO:0000256" key="9">
    <source>
        <dbReference type="HAMAP-Rule" id="MF_00911"/>
    </source>
</evidence>
<evidence type="ECO:0000256" key="2">
    <source>
        <dbReference type="ARBA" id="ARBA00022475"/>
    </source>
</evidence>
<evidence type="ECO:0000256" key="8">
    <source>
        <dbReference type="ARBA" id="ARBA00023306"/>
    </source>
</evidence>
<keyword evidence="3 9" id="KW-0997">Cell inner membrane</keyword>
<dbReference type="PANTHER" id="PTHR35851:SF1">
    <property type="entry name" value="CELL DIVISION PROTEIN FTSQ"/>
    <property type="match status" value="1"/>
</dbReference>
<feature type="domain" description="POTRA" evidence="11">
    <location>
        <begin position="92"/>
        <end position="160"/>
    </location>
</feature>
<evidence type="ECO:0000256" key="1">
    <source>
        <dbReference type="ARBA" id="ARBA00004370"/>
    </source>
</evidence>
<evidence type="ECO:0000256" key="4">
    <source>
        <dbReference type="ARBA" id="ARBA00022618"/>
    </source>
</evidence>
<dbReference type="RefSeq" id="WP_160610324.1">
    <property type="nucleotide sequence ID" value="NZ_WTZA01000001.1"/>
</dbReference>
<name>A0A6I4TAM7_9SPHN</name>
<dbReference type="InterPro" id="IPR034746">
    <property type="entry name" value="POTRA"/>
</dbReference>
<dbReference type="PANTHER" id="PTHR35851">
    <property type="entry name" value="CELL DIVISION PROTEIN FTSQ"/>
    <property type="match status" value="1"/>
</dbReference>
<evidence type="ECO:0000256" key="7">
    <source>
        <dbReference type="ARBA" id="ARBA00023136"/>
    </source>
</evidence>
<dbReference type="EMBL" id="WTZA01000001">
    <property type="protein sequence ID" value="MXO74579.1"/>
    <property type="molecule type" value="Genomic_DNA"/>
</dbReference>
<evidence type="ECO:0000313" key="13">
    <source>
        <dbReference type="Proteomes" id="UP000439522"/>
    </source>
</evidence>
<organism evidence="12 13">
    <name type="scientific">Tsuneonella aeria</name>
    <dbReference type="NCBI Taxonomy" id="1837929"/>
    <lineage>
        <taxon>Bacteria</taxon>
        <taxon>Pseudomonadati</taxon>
        <taxon>Pseudomonadota</taxon>
        <taxon>Alphaproteobacteria</taxon>
        <taxon>Sphingomonadales</taxon>
        <taxon>Erythrobacteraceae</taxon>
        <taxon>Tsuneonella</taxon>
    </lineage>
</organism>
<comment type="subcellular location">
    <subcellularLocation>
        <location evidence="9">Cell inner membrane</location>
        <topology evidence="9">Single-pass type II membrane protein</topology>
    </subcellularLocation>
    <subcellularLocation>
        <location evidence="1">Membrane</location>
    </subcellularLocation>
    <text evidence="9">Localizes to the division septum.</text>
</comment>
<gene>
    <name evidence="9" type="primary">ftsQ</name>
    <name evidence="12" type="ORF">GRI40_05000</name>
</gene>
<keyword evidence="7 9" id="KW-0472">Membrane</keyword>
<evidence type="ECO:0000256" key="5">
    <source>
        <dbReference type="ARBA" id="ARBA00022692"/>
    </source>
</evidence>
<dbReference type="InterPro" id="IPR013685">
    <property type="entry name" value="POTRA_FtsQ_type"/>
</dbReference>
<reference evidence="12 13" key="1">
    <citation type="submission" date="2019-12" db="EMBL/GenBank/DDBJ databases">
        <title>Genomic-based taxomic classification of the family Erythrobacteraceae.</title>
        <authorList>
            <person name="Xu L."/>
        </authorList>
    </citation>
    <scope>NUCLEOTIDE SEQUENCE [LARGE SCALE GENOMIC DNA]</scope>
    <source>
        <strain evidence="12 13">100921-2</strain>
    </source>
</reference>
<evidence type="ECO:0000256" key="3">
    <source>
        <dbReference type="ARBA" id="ARBA00022519"/>
    </source>
</evidence>
<keyword evidence="5 9" id="KW-0812">Transmembrane</keyword>
<proteinExistence type="inferred from homology"/>
<keyword evidence="8 9" id="KW-0131">Cell cycle</keyword>
<dbReference type="OrthoDB" id="9783091at2"/>
<feature type="region of interest" description="Disordered" evidence="10">
    <location>
        <begin position="1"/>
        <end position="27"/>
    </location>
</feature>
<dbReference type="GO" id="GO:0032153">
    <property type="term" value="C:cell division site"/>
    <property type="evidence" value="ECO:0007669"/>
    <property type="project" value="UniProtKB-UniRule"/>
</dbReference>
<evidence type="ECO:0000256" key="10">
    <source>
        <dbReference type="SAM" id="MobiDB-lite"/>
    </source>
</evidence>
<dbReference type="GO" id="GO:0090529">
    <property type="term" value="P:cell septum assembly"/>
    <property type="evidence" value="ECO:0007669"/>
    <property type="project" value="InterPro"/>
</dbReference>
<dbReference type="Proteomes" id="UP000439522">
    <property type="component" value="Unassembled WGS sequence"/>
</dbReference>
<dbReference type="Pfam" id="PF03799">
    <property type="entry name" value="FtsQ_DivIB_C"/>
    <property type="match status" value="1"/>
</dbReference>
<dbReference type="HAMAP" id="MF_00911">
    <property type="entry name" value="FtsQ_subfam"/>
    <property type="match status" value="1"/>
</dbReference>
<dbReference type="PROSITE" id="PS51779">
    <property type="entry name" value="POTRA"/>
    <property type="match status" value="1"/>
</dbReference>
<dbReference type="AlphaFoldDB" id="A0A6I4TAM7"/>
<dbReference type="InterPro" id="IPR026579">
    <property type="entry name" value="FtsQ"/>
</dbReference>
<keyword evidence="2 9" id="KW-1003">Cell membrane</keyword>
<comment type="similarity">
    <text evidence="9">Belongs to the FtsQ/DivIB family. FtsQ subfamily.</text>
</comment>
<dbReference type="Gene3D" id="3.10.20.310">
    <property type="entry name" value="membrane protein fhac"/>
    <property type="match status" value="1"/>
</dbReference>
<evidence type="ECO:0000259" key="11">
    <source>
        <dbReference type="PROSITE" id="PS51779"/>
    </source>
</evidence>
<dbReference type="InterPro" id="IPR005548">
    <property type="entry name" value="Cell_div_FtsQ/DivIB_C"/>
</dbReference>
<dbReference type="GO" id="GO:0005886">
    <property type="term" value="C:plasma membrane"/>
    <property type="evidence" value="ECO:0007669"/>
    <property type="project" value="UniProtKB-SubCell"/>
</dbReference>
<keyword evidence="6 9" id="KW-1133">Transmembrane helix</keyword>
<dbReference type="GO" id="GO:0043093">
    <property type="term" value="P:FtsZ-dependent cytokinesis"/>
    <property type="evidence" value="ECO:0007669"/>
    <property type="project" value="UniProtKB-UniRule"/>
</dbReference>
<comment type="caution">
    <text evidence="12">The sequence shown here is derived from an EMBL/GenBank/DDBJ whole genome shotgun (WGS) entry which is preliminary data.</text>
</comment>
<accession>A0A6I4TAM7</accession>
<sequence length="307" mass="32657">MAETISRKGKGVRRSAAARSRADTARRARARTGSAMGGALALLPFTEEQLHKVFLVAILGGAAALMWVVASLAGVPALLQAQVASLAADAGFEVRRVQVTGVDRMNELKVYERVLAERDRPMPLVDVDAIRADLLALSWVEDARVSRQLPETLVVDVVERTPRAVLRKADKLVLIDGGGHELEPISSANARGMLKISGPGAARQVAELDTLLDAAPALKSQVAEAEWVGNRRWNLTFATGQVLALPHGDDASAGALVSFARLDGLNRLLGGKVAAFDMRAPDRIYMRIPGRAQAKALEASPKANGGQ</sequence>
<dbReference type="Pfam" id="PF08478">
    <property type="entry name" value="POTRA_1"/>
    <property type="match status" value="1"/>
</dbReference>
<keyword evidence="4 9" id="KW-0132">Cell division</keyword>
<evidence type="ECO:0000313" key="12">
    <source>
        <dbReference type="EMBL" id="MXO74579.1"/>
    </source>
</evidence>
<feature type="transmembrane region" description="Helical" evidence="9">
    <location>
        <begin position="53"/>
        <end position="79"/>
    </location>
</feature>
<evidence type="ECO:0000256" key="6">
    <source>
        <dbReference type="ARBA" id="ARBA00022989"/>
    </source>
</evidence>